<feature type="compositionally biased region" description="Basic residues" evidence="1">
    <location>
        <begin position="219"/>
        <end position="228"/>
    </location>
</feature>
<dbReference type="RefSeq" id="WP_348264397.1">
    <property type="nucleotide sequence ID" value="NZ_CP121196.1"/>
</dbReference>
<feature type="region of interest" description="Disordered" evidence="1">
    <location>
        <begin position="252"/>
        <end position="280"/>
    </location>
</feature>
<dbReference type="InterPro" id="IPR051045">
    <property type="entry name" value="TonB-dependent_transducer"/>
</dbReference>
<dbReference type="PANTHER" id="PTHR33446">
    <property type="entry name" value="PROTEIN TONB-RELATED"/>
    <property type="match status" value="1"/>
</dbReference>
<feature type="region of interest" description="Disordered" evidence="1">
    <location>
        <begin position="212"/>
        <end position="240"/>
    </location>
</feature>
<feature type="compositionally biased region" description="Low complexity" evidence="1">
    <location>
        <begin position="43"/>
        <end position="65"/>
    </location>
</feature>
<name>A0AAU7DPF5_9BACT</name>
<dbReference type="EMBL" id="CP121196">
    <property type="protein sequence ID" value="XBH19182.1"/>
    <property type="molecule type" value="Genomic_DNA"/>
</dbReference>
<dbReference type="GO" id="GO:0031992">
    <property type="term" value="F:energy transducer activity"/>
    <property type="evidence" value="ECO:0007669"/>
    <property type="project" value="TreeGrafter"/>
</dbReference>
<feature type="compositionally biased region" description="Low complexity" evidence="1">
    <location>
        <begin position="456"/>
        <end position="479"/>
    </location>
</feature>
<evidence type="ECO:0000313" key="3">
    <source>
        <dbReference type="EMBL" id="XBH19182.1"/>
    </source>
</evidence>
<accession>A0AAU7DPF5</accession>
<sequence length="489" mass="52678">MRTFFDRVRSTIFKPSRIASTVLGLILMAGAVYGQAPPPVPSAGPATQQPPQAQQGQPVAQPGEPSTTVPAHDVSLSKATMPDSHTKPGKDPTLSEGAFSIHTVGGEIKEDQLKQMLVGKTLYLRGGYQDNNLEFDEHGRLLSHSPQGSYTLSQIQINKVKLSKKKVELLGDRYALHFLGAAPYDDPTAATDRVKINPKKKGVRISFDLEEVEKSKDKSAKKKDKHHGKKEESKEPHAPAVLVSDATDTPAAQANASDLPPINGHQSNKSDKKRSTTNSAVQASQALLTALNNVFSMGVDERMIDAMPDFWKLYYQAAQAKTDYKPTDPGVFRQNAVDQKAKLLSAVDPPSNELAQANGVAGIALYHVVVGSDGKVEEVVAGRPIGFGLDESAEQTIHKATFQPGMKDGKPVPVALDLVVSFRIYSKRTLQPAPVAKVETEKANETILPGPYTVRAQAEAQAQTPTQSQTQTQSQSQPQPVQPSAPAPQ</sequence>
<dbReference type="Pfam" id="PF03544">
    <property type="entry name" value="TonB_C"/>
    <property type="match status" value="1"/>
</dbReference>
<dbReference type="Gene3D" id="3.30.1150.10">
    <property type="match status" value="1"/>
</dbReference>
<dbReference type="PANTHER" id="PTHR33446:SF2">
    <property type="entry name" value="PROTEIN TONB"/>
    <property type="match status" value="1"/>
</dbReference>
<feature type="compositionally biased region" description="Pro residues" evidence="1">
    <location>
        <begin position="480"/>
        <end position="489"/>
    </location>
</feature>
<dbReference type="AlphaFoldDB" id="A0AAU7DPF5"/>
<dbReference type="GO" id="GO:0098797">
    <property type="term" value="C:plasma membrane protein complex"/>
    <property type="evidence" value="ECO:0007669"/>
    <property type="project" value="TreeGrafter"/>
</dbReference>
<organism evidence="3">
    <name type="scientific">Telmatobacter sp. DSM 110680</name>
    <dbReference type="NCBI Taxonomy" id="3036704"/>
    <lineage>
        <taxon>Bacteria</taxon>
        <taxon>Pseudomonadati</taxon>
        <taxon>Acidobacteriota</taxon>
        <taxon>Terriglobia</taxon>
        <taxon>Terriglobales</taxon>
        <taxon>Acidobacteriaceae</taxon>
        <taxon>Telmatobacter</taxon>
    </lineage>
</organism>
<feature type="domain" description="TonB C-terminal" evidence="2">
    <location>
        <begin position="336"/>
        <end position="431"/>
    </location>
</feature>
<dbReference type="PROSITE" id="PS52015">
    <property type="entry name" value="TONB_CTD"/>
    <property type="match status" value="1"/>
</dbReference>
<evidence type="ECO:0000259" key="2">
    <source>
        <dbReference type="PROSITE" id="PS52015"/>
    </source>
</evidence>
<gene>
    <name evidence="3" type="ORF">P8935_07635</name>
</gene>
<dbReference type="GO" id="GO:0055085">
    <property type="term" value="P:transmembrane transport"/>
    <property type="evidence" value="ECO:0007669"/>
    <property type="project" value="InterPro"/>
</dbReference>
<protein>
    <submittedName>
        <fullName evidence="3">Energy transducer TonB</fullName>
    </submittedName>
</protein>
<evidence type="ECO:0000256" key="1">
    <source>
        <dbReference type="SAM" id="MobiDB-lite"/>
    </source>
</evidence>
<feature type="region of interest" description="Disordered" evidence="1">
    <location>
        <begin position="38"/>
        <end position="96"/>
    </location>
</feature>
<reference evidence="3" key="1">
    <citation type="submission" date="2023-03" db="EMBL/GenBank/DDBJ databases">
        <title>Edaphobacter sp.</title>
        <authorList>
            <person name="Huber K.J."/>
            <person name="Papendorf J."/>
            <person name="Pilke C."/>
            <person name="Bunk B."/>
            <person name="Sproeer C."/>
            <person name="Pester M."/>
        </authorList>
    </citation>
    <scope>NUCLEOTIDE SEQUENCE</scope>
    <source>
        <strain evidence="3">DSM 110680</strain>
    </source>
</reference>
<dbReference type="InterPro" id="IPR037682">
    <property type="entry name" value="TonB_C"/>
</dbReference>
<dbReference type="SUPFAM" id="SSF74653">
    <property type="entry name" value="TolA/TonB C-terminal domain"/>
    <property type="match status" value="1"/>
</dbReference>
<feature type="region of interest" description="Disordered" evidence="1">
    <location>
        <begin position="441"/>
        <end position="489"/>
    </location>
</feature>
<proteinExistence type="predicted"/>